<evidence type="ECO:0000313" key="2">
    <source>
        <dbReference type="Proteomes" id="UP001162156"/>
    </source>
</evidence>
<keyword evidence="2" id="KW-1185">Reference proteome</keyword>
<comment type="caution">
    <text evidence="1">The sequence shown here is derived from an EMBL/GenBank/DDBJ whole genome shotgun (WGS) entry which is preliminary data.</text>
</comment>
<organism evidence="1 2">
    <name type="scientific">Rhamnusium bicolor</name>
    <dbReference type="NCBI Taxonomy" id="1586634"/>
    <lineage>
        <taxon>Eukaryota</taxon>
        <taxon>Metazoa</taxon>
        <taxon>Ecdysozoa</taxon>
        <taxon>Arthropoda</taxon>
        <taxon>Hexapoda</taxon>
        <taxon>Insecta</taxon>
        <taxon>Pterygota</taxon>
        <taxon>Neoptera</taxon>
        <taxon>Endopterygota</taxon>
        <taxon>Coleoptera</taxon>
        <taxon>Polyphaga</taxon>
        <taxon>Cucujiformia</taxon>
        <taxon>Chrysomeloidea</taxon>
        <taxon>Cerambycidae</taxon>
        <taxon>Lepturinae</taxon>
        <taxon>Rhagiini</taxon>
        <taxon>Rhamnusium</taxon>
    </lineage>
</organism>
<proteinExistence type="predicted"/>
<dbReference type="EMBL" id="JANEYF010001890">
    <property type="protein sequence ID" value="KAJ8955207.1"/>
    <property type="molecule type" value="Genomic_DNA"/>
</dbReference>
<sequence>MVSPAPIISSFCLTVGPSLENLVKQFWEVEDLPSSTTVNPDDLECEKIFQTTYRRDSSGRYTVVLPFKIDSSFLGDSYTKLFKGICP</sequence>
<dbReference type="AlphaFoldDB" id="A0AAV8YW45"/>
<accession>A0AAV8YW45</accession>
<evidence type="ECO:0000313" key="1">
    <source>
        <dbReference type="EMBL" id="KAJ8955207.1"/>
    </source>
</evidence>
<dbReference type="Proteomes" id="UP001162156">
    <property type="component" value="Unassembled WGS sequence"/>
</dbReference>
<protein>
    <submittedName>
        <fullName evidence="1">Uncharacterized protein</fullName>
    </submittedName>
</protein>
<gene>
    <name evidence="1" type="ORF">NQ314_006924</name>
</gene>
<reference evidence="1" key="1">
    <citation type="journal article" date="2023" name="Insect Mol. Biol.">
        <title>Genome sequencing provides insights into the evolution of gene families encoding plant cell wall-degrading enzymes in longhorned beetles.</title>
        <authorList>
            <person name="Shin N.R."/>
            <person name="Okamura Y."/>
            <person name="Kirsch R."/>
            <person name="Pauchet Y."/>
        </authorList>
    </citation>
    <scope>NUCLEOTIDE SEQUENCE</scope>
    <source>
        <strain evidence="1">RBIC_L_NR</strain>
    </source>
</reference>
<name>A0AAV8YW45_9CUCU</name>